<dbReference type="HOGENOM" id="CLU_3239996_0_0_11"/>
<sequence>MPFMLLVDRDDQVWSSISMAMSMISLVSMISIAMSISSRVCQI</sequence>
<dbReference type="AlphaFoldDB" id="D7CID9"/>
<keyword evidence="1" id="KW-0472">Membrane</keyword>
<reference evidence="2 3" key="1">
    <citation type="journal article" date="2010" name="J. Bacteriol.">
        <title>Genome sequence of the milbemycin-producing bacterium Streptomyces bingchenggensis.</title>
        <authorList>
            <person name="Wang X.J."/>
            <person name="Yan Y.J."/>
            <person name="Zhang B."/>
            <person name="An J."/>
            <person name="Wang J.J."/>
            <person name="Tian J."/>
            <person name="Jiang L."/>
            <person name="Chen Y.H."/>
            <person name="Huang S.X."/>
            <person name="Yin M."/>
            <person name="Zhang J."/>
            <person name="Gao A.L."/>
            <person name="Liu C.X."/>
            <person name="Zhu Z.X."/>
            <person name="Xiang W.S."/>
        </authorList>
    </citation>
    <scope>NUCLEOTIDE SEQUENCE [LARGE SCALE GENOMIC DNA]</scope>
    <source>
        <strain evidence="2 3">BCW-1</strain>
    </source>
</reference>
<feature type="transmembrane region" description="Helical" evidence="1">
    <location>
        <begin position="12"/>
        <end position="36"/>
    </location>
</feature>
<evidence type="ECO:0000313" key="3">
    <source>
        <dbReference type="Proteomes" id="UP000000377"/>
    </source>
</evidence>
<dbReference type="KEGG" id="sbh:SBI_08199"/>
<name>D7CID9_STRBB</name>
<protein>
    <submittedName>
        <fullName evidence="2">Uncharacterized protein</fullName>
    </submittedName>
</protein>
<organism evidence="2 3">
    <name type="scientific">Streptomyces bingchenggensis (strain BCW-1)</name>
    <dbReference type="NCBI Taxonomy" id="749414"/>
    <lineage>
        <taxon>Bacteria</taxon>
        <taxon>Bacillati</taxon>
        <taxon>Actinomycetota</taxon>
        <taxon>Actinomycetes</taxon>
        <taxon>Kitasatosporales</taxon>
        <taxon>Streptomycetaceae</taxon>
        <taxon>Streptomyces</taxon>
    </lineage>
</organism>
<keyword evidence="3" id="KW-1185">Reference proteome</keyword>
<gene>
    <name evidence="2" type="ordered locus">SBI_08199</name>
</gene>
<accession>D7CID9</accession>
<evidence type="ECO:0000313" key="2">
    <source>
        <dbReference type="EMBL" id="ADI11317.1"/>
    </source>
</evidence>
<evidence type="ECO:0000256" key="1">
    <source>
        <dbReference type="SAM" id="Phobius"/>
    </source>
</evidence>
<dbReference type="Proteomes" id="UP000000377">
    <property type="component" value="Chromosome"/>
</dbReference>
<proteinExistence type="predicted"/>
<dbReference type="EMBL" id="CP002047">
    <property type="protein sequence ID" value="ADI11317.1"/>
    <property type="molecule type" value="Genomic_DNA"/>
</dbReference>
<keyword evidence="1" id="KW-1133">Transmembrane helix</keyword>
<keyword evidence="1" id="KW-0812">Transmembrane</keyword>